<name>A0A4E9FKX0_BRUMA</name>
<dbReference type="InterPro" id="IPR029021">
    <property type="entry name" value="Prot-tyrosine_phosphatase-like"/>
</dbReference>
<dbReference type="InterPro" id="IPR052782">
    <property type="entry name" value="Oocyte-zygote_transition_reg"/>
</dbReference>
<dbReference type="Pfam" id="PF00102">
    <property type="entry name" value="Y_phosphatase"/>
    <property type="match status" value="1"/>
</dbReference>
<dbReference type="InterPro" id="IPR016130">
    <property type="entry name" value="Tyr_Pase_AS"/>
</dbReference>
<feature type="domain" description="Tyrosine-protein phosphatase" evidence="2">
    <location>
        <begin position="173"/>
        <end position="405"/>
    </location>
</feature>
<proteinExistence type="predicted"/>
<dbReference type="SMART" id="SM00194">
    <property type="entry name" value="PTPc"/>
    <property type="match status" value="1"/>
</dbReference>
<dbReference type="PROSITE" id="PS00383">
    <property type="entry name" value="TYR_PHOSPHATASE_1"/>
    <property type="match status" value="1"/>
</dbReference>
<dbReference type="PRINTS" id="PR00700">
    <property type="entry name" value="PRTYPHPHTASE"/>
</dbReference>
<organism evidence="4">
    <name type="scientific">Brugia malayi</name>
    <name type="common">Filarial nematode worm</name>
    <dbReference type="NCBI Taxonomy" id="6279"/>
    <lineage>
        <taxon>Eukaryota</taxon>
        <taxon>Metazoa</taxon>
        <taxon>Ecdysozoa</taxon>
        <taxon>Nematoda</taxon>
        <taxon>Chromadorea</taxon>
        <taxon>Rhabditida</taxon>
        <taxon>Spirurina</taxon>
        <taxon>Spiruromorpha</taxon>
        <taxon>Filarioidea</taxon>
        <taxon>Onchocercidae</taxon>
        <taxon>Brugia</taxon>
    </lineage>
</organism>
<accession>A0A4E9FKX0</accession>
<dbReference type="InterPro" id="IPR000387">
    <property type="entry name" value="Tyr_Pase_dom"/>
</dbReference>
<sequence length="445" mass="51985">MQEKKKLSKRRSAGVLHSSKKKTKSRLLSSLPAQMSRRHSSKKRSITEKSSFGHPHRSSSTYHDYRNHRTQNVITKDRTSTLSSKHSTTNTLISDTTNFNSSQLTLSLKNDNKSESEDDDKLTKDEKKEKIQKAILSWIRNVLAKGINGIKEDFERLNRTPRMEILYGSPEDERNRYRDIRCIEKTRVILENVDVQANYIHANFIYSGKRKKRFICTQAPMETTIEDFWRMICQTQCEYIIMLCDLIENNMSVCADYWPREEGQRTEYGDTEVRNFMIKKIEIQEDNVNYTAIKSKLRIISRLGLHNCTHFYWPEWTDQMPPPSFEMLQRISKEIRQSKFPITVHCTTGIGRSATFVAIELVLEMLSKGQTCTMIDLLSNLRKQRAQAINSSKQYLAVHKYIINYLISRKKIPTEMLKDVDEFLNACNKQMIDKVINDETIKLSP</sequence>
<dbReference type="CDD" id="cd00047">
    <property type="entry name" value="PTPc"/>
    <property type="match status" value="1"/>
</dbReference>
<dbReference type="PANTHER" id="PTHR46163">
    <property type="entry name" value="TYROSINE-PROTEIN PHOSPHATASE-RELATED"/>
    <property type="match status" value="1"/>
</dbReference>
<dbReference type="CTD" id="6095415"/>
<evidence type="ECO:0000259" key="2">
    <source>
        <dbReference type="PROSITE" id="PS50055"/>
    </source>
</evidence>
<protein>
    <recommendedName>
        <fullName evidence="5">Protein-tyrosine phosphatase containing protein</fullName>
    </recommendedName>
</protein>
<dbReference type="InterPro" id="IPR000242">
    <property type="entry name" value="PTP_cat"/>
</dbReference>
<dbReference type="SMART" id="SM00404">
    <property type="entry name" value="PTPc_motif"/>
    <property type="match status" value="1"/>
</dbReference>
<dbReference type="SUPFAM" id="SSF52799">
    <property type="entry name" value="(Phosphotyrosine protein) phosphatases II"/>
    <property type="match status" value="1"/>
</dbReference>
<reference evidence="4" key="1">
    <citation type="submission" date="2019-04" db="EMBL/GenBank/DDBJ databases">
        <authorList>
            <person name="Howe K."/>
            <person name="Paulini M."/>
            <person name="Williams G."/>
        </authorList>
    </citation>
    <scope>NUCLEOTIDE SEQUENCE [LARGE SCALE GENOMIC DNA]</scope>
    <source>
        <strain evidence="4">FR3</strain>
    </source>
</reference>
<dbReference type="RefSeq" id="XP_042936862.1">
    <property type="nucleotide sequence ID" value="XM_043080928.1"/>
</dbReference>
<dbReference type="OrthoDB" id="6144703at2759"/>
<dbReference type="PROSITE" id="PS50055">
    <property type="entry name" value="TYR_PHOSPHATASE_PTP"/>
    <property type="match status" value="1"/>
</dbReference>
<dbReference type="Gene3D" id="3.90.190.10">
    <property type="entry name" value="Protein tyrosine phosphatase superfamily"/>
    <property type="match status" value="1"/>
</dbReference>
<dbReference type="GO" id="GO:0004725">
    <property type="term" value="F:protein tyrosine phosphatase activity"/>
    <property type="evidence" value="ECO:0007669"/>
    <property type="project" value="InterPro"/>
</dbReference>
<dbReference type="PROSITE" id="PS50056">
    <property type="entry name" value="TYR_PHOSPHATASE_2"/>
    <property type="match status" value="1"/>
</dbReference>
<evidence type="ECO:0000313" key="4">
    <source>
        <dbReference type="EMBL" id="VIO97152.1"/>
    </source>
</evidence>
<evidence type="ECO:0000256" key="1">
    <source>
        <dbReference type="SAM" id="MobiDB-lite"/>
    </source>
</evidence>
<feature type="compositionally biased region" description="Basic and acidic residues" evidence="1">
    <location>
        <begin position="110"/>
        <end position="126"/>
    </location>
</feature>
<dbReference type="GeneID" id="6095415"/>
<gene>
    <name evidence="4" type="primary">Bm1089</name>
    <name evidence="4" type="ORF">BM_BM1089</name>
</gene>
<evidence type="ECO:0008006" key="5">
    <source>
        <dbReference type="Google" id="ProtNLM"/>
    </source>
</evidence>
<feature type="domain" description="Tyrosine specific protein phosphatases" evidence="3">
    <location>
        <begin position="322"/>
        <end position="396"/>
    </location>
</feature>
<feature type="compositionally biased region" description="Polar residues" evidence="1">
    <location>
        <begin position="70"/>
        <end position="109"/>
    </location>
</feature>
<dbReference type="AlphaFoldDB" id="A0A4E9FKX0"/>
<feature type="compositionally biased region" description="Basic residues" evidence="1">
    <location>
        <begin position="1"/>
        <end position="25"/>
    </location>
</feature>
<dbReference type="InterPro" id="IPR003595">
    <property type="entry name" value="Tyr_Pase_cat"/>
</dbReference>
<dbReference type="EMBL" id="CAAKNF010000194">
    <property type="protein sequence ID" value="VIO97152.1"/>
    <property type="molecule type" value="Genomic_DNA"/>
</dbReference>
<evidence type="ECO:0000259" key="3">
    <source>
        <dbReference type="PROSITE" id="PS50056"/>
    </source>
</evidence>
<dbReference type="KEGG" id="bmy:BM_BM1089"/>
<feature type="region of interest" description="Disordered" evidence="1">
    <location>
        <begin position="1"/>
        <end position="126"/>
    </location>
</feature>